<dbReference type="PATRIC" id="fig|631454.5.peg.664"/>
<evidence type="ECO:0000313" key="2">
    <source>
        <dbReference type="EMBL" id="ESR26890.1"/>
    </source>
</evidence>
<keyword evidence="3" id="KW-1185">Reference proteome</keyword>
<organism evidence="2 3">
    <name type="scientific">Lutibaculum baratangense AMV1</name>
    <dbReference type="NCBI Taxonomy" id="631454"/>
    <lineage>
        <taxon>Bacteria</taxon>
        <taxon>Pseudomonadati</taxon>
        <taxon>Pseudomonadota</taxon>
        <taxon>Alphaproteobacteria</taxon>
        <taxon>Hyphomicrobiales</taxon>
        <taxon>Tepidamorphaceae</taxon>
        <taxon>Lutibaculum</taxon>
    </lineage>
</organism>
<dbReference type="STRING" id="631454.N177_0674"/>
<dbReference type="EMBL" id="AWXZ01000013">
    <property type="protein sequence ID" value="ESR26890.1"/>
    <property type="molecule type" value="Genomic_DNA"/>
</dbReference>
<dbReference type="OrthoDB" id="7362478at2"/>
<protein>
    <recommendedName>
        <fullName evidence="4">DUF992 domain-containing protein</fullName>
    </recommendedName>
</protein>
<dbReference type="AlphaFoldDB" id="V4RV42"/>
<comment type="caution">
    <text evidence="2">The sequence shown here is derived from an EMBL/GenBank/DDBJ whole genome shotgun (WGS) entry which is preliminary data.</text>
</comment>
<keyword evidence="1" id="KW-0732">Signal</keyword>
<dbReference type="Pfam" id="PF06186">
    <property type="entry name" value="DUF992"/>
    <property type="match status" value="1"/>
</dbReference>
<evidence type="ECO:0000256" key="1">
    <source>
        <dbReference type="SAM" id="SignalP"/>
    </source>
</evidence>
<evidence type="ECO:0000313" key="3">
    <source>
        <dbReference type="Proteomes" id="UP000017819"/>
    </source>
</evidence>
<name>V4RV42_9HYPH</name>
<feature type="signal peptide" evidence="1">
    <location>
        <begin position="1"/>
        <end position="23"/>
    </location>
</feature>
<feature type="chain" id="PRO_5004726945" description="DUF992 domain-containing protein" evidence="1">
    <location>
        <begin position="24"/>
        <end position="157"/>
    </location>
</feature>
<sequence>MTRSILAAIALASGVLAAAPSQAQERVEAGVLRCDVAGGTGFIFGSTKQLNCIYESNTGLTQAYTGNIRKFGVDIGATADSVIVWGVLAPTTDVPPDTLRGTYDGISAEATAGVGIGANALIGGNSESIVLQPLSIQAQSGLNIAAGLTSIELVPAM</sequence>
<dbReference type="InterPro" id="IPR009333">
    <property type="entry name" value="DUF992"/>
</dbReference>
<dbReference type="eggNOG" id="ENOG5032SJ7">
    <property type="taxonomic scope" value="Bacteria"/>
</dbReference>
<evidence type="ECO:0008006" key="4">
    <source>
        <dbReference type="Google" id="ProtNLM"/>
    </source>
</evidence>
<dbReference type="RefSeq" id="WP_023430823.1">
    <property type="nucleotide sequence ID" value="NZ_AWXZ01000013.1"/>
</dbReference>
<accession>V4RV42</accession>
<gene>
    <name evidence="2" type="ORF">N177_0674</name>
</gene>
<proteinExistence type="predicted"/>
<dbReference type="Proteomes" id="UP000017819">
    <property type="component" value="Unassembled WGS sequence"/>
</dbReference>
<reference evidence="2 3" key="1">
    <citation type="journal article" date="2014" name="Genome Announc.">
        <title>Draft Genome Sequence of Lutibaculum baratangense Strain AMV1T, Isolated from a Mud Volcano in Andamans, India.</title>
        <authorList>
            <person name="Singh A."/>
            <person name="Sreenivas A."/>
            <person name="Sathyanarayana Reddy G."/>
            <person name="Pinnaka A.K."/>
            <person name="Shivaji S."/>
        </authorList>
    </citation>
    <scope>NUCLEOTIDE SEQUENCE [LARGE SCALE GENOMIC DNA]</scope>
    <source>
        <strain evidence="2 3">AMV1</strain>
    </source>
</reference>